<sequence>MMNGIQAFHYSPGLGNVAAAAPIALAPEAGLANAAGIPLVRIANARGADSLAHPWMARAVHAVPVSRGMDKAFGNDFLGVSAEVEASGDVAPGRFLSEGAGIDSGELAALGLDVPTNGATRGAQPVLSASAVQTLHACASAQDTHTRGVSPDGRNHPVFMPDGRSERAQICREIVSGSLLGTGGRNGTVAFDTRRDDVATIVADTARRWTGKPALAGRKEWSKACEELESPATFIGKVNDRLHQGSRVLPSRESTEWMLRVGFADGLPMHQAMVRADLPPSVGLGTDEWVKLALGVEQLGERHWELRHTEVMDAAALPATNTKAFTALATSMSSRPPHIATQRLRNQLAMRGVPTVPASTTIDPSAHG</sequence>
<dbReference type="EMBL" id="CABPSG010000009">
    <property type="protein sequence ID" value="VVE22847.1"/>
    <property type="molecule type" value="Genomic_DNA"/>
</dbReference>
<organism evidence="1 2">
    <name type="scientific">Pandoraea soli</name>
    <dbReference type="NCBI Taxonomy" id="2508293"/>
    <lineage>
        <taxon>Bacteria</taxon>
        <taxon>Pseudomonadati</taxon>
        <taxon>Pseudomonadota</taxon>
        <taxon>Betaproteobacteria</taxon>
        <taxon>Burkholderiales</taxon>
        <taxon>Burkholderiaceae</taxon>
        <taxon>Pandoraea</taxon>
    </lineage>
</organism>
<comment type="caution">
    <text evidence="1">The sequence shown here is derived from an EMBL/GenBank/DDBJ whole genome shotgun (WGS) entry which is preliminary data.</text>
</comment>
<proteinExistence type="predicted"/>
<dbReference type="Proteomes" id="UP000405357">
    <property type="component" value="Unassembled WGS sequence"/>
</dbReference>
<dbReference type="RefSeq" id="WP_150552523.1">
    <property type="nucleotide sequence ID" value="NZ_CABPSG010000009.1"/>
</dbReference>
<gene>
    <name evidence="1" type="ORF">PSO31014_03218</name>
</gene>
<evidence type="ECO:0000313" key="1">
    <source>
        <dbReference type="EMBL" id="VVE22847.1"/>
    </source>
</evidence>
<protein>
    <submittedName>
        <fullName evidence="1">Uncharacterized protein</fullName>
    </submittedName>
</protein>
<accession>A0ABY6W607</accession>
<reference evidence="1 2" key="1">
    <citation type="submission" date="2019-08" db="EMBL/GenBank/DDBJ databases">
        <authorList>
            <person name="Peeters C."/>
        </authorList>
    </citation>
    <scope>NUCLEOTIDE SEQUENCE [LARGE SCALE GENOMIC DNA]</scope>
    <source>
        <strain evidence="1 2">LMG 31014</strain>
    </source>
</reference>
<name>A0ABY6W607_9BURK</name>
<evidence type="ECO:0000313" key="2">
    <source>
        <dbReference type="Proteomes" id="UP000405357"/>
    </source>
</evidence>
<keyword evidence="2" id="KW-1185">Reference proteome</keyword>